<organism evidence="8 9">
    <name type="scientific">Kribbella solani</name>
    <dbReference type="NCBI Taxonomy" id="236067"/>
    <lineage>
        <taxon>Bacteria</taxon>
        <taxon>Bacillati</taxon>
        <taxon>Actinomycetota</taxon>
        <taxon>Actinomycetes</taxon>
        <taxon>Propionibacteriales</taxon>
        <taxon>Kribbellaceae</taxon>
        <taxon>Kribbella</taxon>
    </lineage>
</organism>
<keyword evidence="5" id="KW-0812">Transmembrane</keyword>
<sequence length="433" mass="45659">MERSKAELPQGEASRVETSRVDAAHGEASRVDASDGEASRVDTARVGLSPVGLWRAGLARVGRGGDDPLQPLWRALVAFRAITWAFACVGVWTRWDGIARPSGAVAQMAVMGLWTLISSYGYSRRWGRRNTRLALADLVITAACMYATLWAQPLVDIRAGASVLTSVWAAGPVLALAIARGRDGGLVGAATISLALLSLRGLEHPSKILSNVQLLLVAGLVVGYAATTMRQADARLREAIATESATAERLRLSRSIHDGVLQVLAQVQRRGTAIGGEATELATLAAEQEVALRTLMSARPTIAQDNQIDLCSLLLPLATTRVDVVVPATQVLLPATVAAELVAAVKEALSNVSKHAGPDARCWVTVEDLGPEIVLSVRDDGVGTTPARLDQAHADGHLGVSQSIRGRVTDLGGTATVRTAPGEGTEWELVISR</sequence>
<dbReference type="InterPro" id="IPR050482">
    <property type="entry name" value="Sensor_HK_TwoCompSys"/>
</dbReference>
<feature type="transmembrane region" description="Helical" evidence="5">
    <location>
        <begin position="185"/>
        <end position="202"/>
    </location>
</feature>
<feature type="transmembrane region" description="Helical" evidence="5">
    <location>
        <begin position="104"/>
        <end position="122"/>
    </location>
</feature>
<dbReference type="NCBIfam" id="NF047322">
    <property type="entry name" value="HK_morpho_MacS"/>
    <property type="match status" value="1"/>
</dbReference>
<feature type="transmembrane region" description="Helical" evidence="5">
    <location>
        <begin position="134"/>
        <end position="151"/>
    </location>
</feature>
<keyword evidence="9" id="KW-1185">Reference proteome</keyword>
<protein>
    <submittedName>
        <fullName evidence="8">Signal transduction histidine kinase</fullName>
    </submittedName>
</protein>
<dbReference type="CDD" id="cd16917">
    <property type="entry name" value="HATPase_UhpB-NarQ-NarX-like"/>
    <property type="match status" value="1"/>
</dbReference>
<feature type="transmembrane region" description="Helical" evidence="5">
    <location>
        <begin position="208"/>
        <end position="227"/>
    </location>
</feature>
<dbReference type="SUPFAM" id="SSF55874">
    <property type="entry name" value="ATPase domain of HSP90 chaperone/DNA topoisomerase II/histidine kinase"/>
    <property type="match status" value="1"/>
</dbReference>
<dbReference type="GO" id="GO:0016301">
    <property type="term" value="F:kinase activity"/>
    <property type="evidence" value="ECO:0007669"/>
    <property type="project" value="UniProtKB-KW"/>
</dbReference>
<keyword evidence="1" id="KW-0808">Transferase</keyword>
<evidence type="ECO:0000259" key="7">
    <source>
        <dbReference type="Pfam" id="PF19354"/>
    </source>
</evidence>
<dbReference type="Proteomes" id="UP000558997">
    <property type="component" value="Unassembled WGS sequence"/>
</dbReference>
<dbReference type="InterPro" id="IPR036890">
    <property type="entry name" value="HATPase_C_sf"/>
</dbReference>
<keyword evidence="5" id="KW-0472">Membrane</keyword>
<evidence type="ECO:0000259" key="6">
    <source>
        <dbReference type="Pfam" id="PF02518"/>
    </source>
</evidence>
<feature type="region of interest" description="Disordered" evidence="4">
    <location>
        <begin position="1"/>
        <end position="36"/>
    </location>
</feature>
<evidence type="ECO:0000256" key="4">
    <source>
        <dbReference type="SAM" id="MobiDB-lite"/>
    </source>
</evidence>
<evidence type="ECO:0000256" key="2">
    <source>
        <dbReference type="ARBA" id="ARBA00022777"/>
    </source>
</evidence>
<dbReference type="Pfam" id="PF19354">
    <property type="entry name" value="DUF5931"/>
    <property type="match status" value="1"/>
</dbReference>
<evidence type="ECO:0000313" key="9">
    <source>
        <dbReference type="Proteomes" id="UP000558997"/>
    </source>
</evidence>
<dbReference type="PANTHER" id="PTHR24421">
    <property type="entry name" value="NITRATE/NITRITE SENSOR PROTEIN NARX-RELATED"/>
    <property type="match status" value="1"/>
</dbReference>
<feature type="transmembrane region" description="Helical" evidence="5">
    <location>
        <begin position="157"/>
        <end position="178"/>
    </location>
</feature>
<keyword evidence="3" id="KW-0902">Two-component regulatory system</keyword>
<dbReference type="Gene3D" id="3.30.565.10">
    <property type="entry name" value="Histidine kinase-like ATPase, C-terminal domain"/>
    <property type="match status" value="1"/>
</dbReference>
<keyword evidence="2 8" id="KW-0418">Kinase</keyword>
<dbReference type="PANTHER" id="PTHR24421:SF61">
    <property type="entry name" value="OXYGEN SENSOR HISTIDINE KINASE NREB"/>
    <property type="match status" value="1"/>
</dbReference>
<feature type="transmembrane region" description="Helical" evidence="5">
    <location>
        <begin position="72"/>
        <end position="92"/>
    </location>
</feature>
<dbReference type="RefSeq" id="WP_337905591.1">
    <property type="nucleotide sequence ID" value="NZ_BAAAVN010000005.1"/>
</dbReference>
<feature type="domain" description="DUF5931" evidence="7">
    <location>
        <begin position="70"/>
        <end position="234"/>
    </location>
</feature>
<evidence type="ECO:0000313" key="8">
    <source>
        <dbReference type="EMBL" id="MBB5977124.1"/>
    </source>
</evidence>
<dbReference type="AlphaFoldDB" id="A0A841DDI5"/>
<dbReference type="InterPro" id="IPR045975">
    <property type="entry name" value="DUF5931"/>
</dbReference>
<name>A0A841DDI5_9ACTN</name>
<dbReference type="Pfam" id="PF02518">
    <property type="entry name" value="HATPase_c"/>
    <property type="match status" value="1"/>
</dbReference>
<dbReference type="EMBL" id="JACHNF010000001">
    <property type="protein sequence ID" value="MBB5977124.1"/>
    <property type="molecule type" value="Genomic_DNA"/>
</dbReference>
<dbReference type="InterPro" id="IPR003594">
    <property type="entry name" value="HATPase_dom"/>
</dbReference>
<keyword evidence="5" id="KW-1133">Transmembrane helix</keyword>
<comment type="caution">
    <text evidence="8">The sequence shown here is derived from an EMBL/GenBank/DDBJ whole genome shotgun (WGS) entry which is preliminary data.</text>
</comment>
<accession>A0A841DDI5</accession>
<dbReference type="GO" id="GO:0000160">
    <property type="term" value="P:phosphorelay signal transduction system"/>
    <property type="evidence" value="ECO:0007669"/>
    <property type="project" value="UniProtKB-KW"/>
</dbReference>
<evidence type="ECO:0000256" key="3">
    <source>
        <dbReference type="ARBA" id="ARBA00023012"/>
    </source>
</evidence>
<feature type="domain" description="Histidine kinase/HSP90-like ATPase" evidence="6">
    <location>
        <begin position="339"/>
        <end position="429"/>
    </location>
</feature>
<reference evidence="8 9" key="1">
    <citation type="submission" date="2020-08" db="EMBL/GenBank/DDBJ databases">
        <title>Sequencing the genomes of 1000 actinobacteria strains.</title>
        <authorList>
            <person name="Klenk H.-P."/>
        </authorList>
    </citation>
    <scope>NUCLEOTIDE SEQUENCE [LARGE SCALE GENOMIC DNA]</scope>
    <source>
        <strain evidence="8 9">DSM 17294</strain>
    </source>
</reference>
<feature type="compositionally biased region" description="Basic and acidic residues" evidence="4">
    <location>
        <begin position="14"/>
        <end position="36"/>
    </location>
</feature>
<proteinExistence type="predicted"/>
<evidence type="ECO:0000256" key="5">
    <source>
        <dbReference type="SAM" id="Phobius"/>
    </source>
</evidence>
<gene>
    <name evidence="8" type="ORF">HDA44_000465</name>
</gene>
<evidence type="ECO:0000256" key="1">
    <source>
        <dbReference type="ARBA" id="ARBA00022679"/>
    </source>
</evidence>